<reference evidence="2" key="1">
    <citation type="submission" date="2011-12" db="EMBL/GenBank/DDBJ databases">
        <authorList>
            <consortium name="The Broad Institute Genome Sequencing Platform"/>
            <person name="Russ C."/>
            <person name="Tyler B."/>
            <person name="Panabieres F."/>
            <person name="Shan W."/>
            <person name="Tripathy S."/>
            <person name="Grunwald N."/>
            <person name="Machado M."/>
            <person name="Young S.K."/>
            <person name="Zeng Q."/>
            <person name="Gargeya S."/>
            <person name="Fitzgerald M."/>
            <person name="Haas B."/>
            <person name="Abouelleil A."/>
            <person name="Alvarado L."/>
            <person name="Arachchi H.M."/>
            <person name="Berlin A."/>
            <person name="Chapman S.B."/>
            <person name="Gearin G."/>
            <person name="Goldberg J."/>
            <person name="Griggs A."/>
            <person name="Gujja S."/>
            <person name="Hansen M."/>
            <person name="Heiman D."/>
            <person name="Howarth C."/>
            <person name="Larimer J."/>
            <person name="Lui A."/>
            <person name="MacDonald P.J.P."/>
            <person name="McCowen C."/>
            <person name="Montmayeur A."/>
            <person name="Murphy C."/>
            <person name="Neiman D."/>
            <person name="Pearson M."/>
            <person name="Priest M."/>
            <person name="Roberts A."/>
            <person name="Saif S."/>
            <person name="Shea T."/>
            <person name="Sisk P."/>
            <person name="Stolte C."/>
            <person name="Sykes S."/>
            <person name="Wortman J."/>
            <person name="Nusbaum C."/>
            <person name="Birren B."/>
        </authorList>
    </citation>
    <scope>NUCLEOTIDE SEQUENCE [LARGE SCALE GENOMIC DNA]</scope>
    <source>
        <strain evidence="2">INRA-310</strain>
    </source>
</reference>
<evidence type="ECO:0000313" key="1">
    <source>
        <dbReference type="EMBL" id="ETN06416.1"/>
    </source>
</evidence>
<name>W2Q0L2_PHYN3</name>
<gene>
    <name evidence="1" type="ORF">PPTG_23369</name>
</gene>
<dbReference type="Proteomes" id="UP000018817">
    <property type="component" value="Unassembled WGS sequence"/>
</dbReference>
<dbReference type="VEuPathDB" id="FungiDB:PPTG_23369"/>
<dbReference type="AlphaFoldDB" id="W2Q0L2"/>
<dbReference type="GeneID" id="20191968"/>
<protein>
    <recommendedName>
        <fullName evidence="3">PiggyBac transposable element-derived protein domain-containing protein</fullName>
    </recommendedName>
</protein>
<dbReference type="RefSeq" id="XP_008908385.1">
    <property type="nucleotide sequence ID" value="XM_008910137.1"/>
</dbReference>
<evidence type="ECO:0000313" key="2">
    <source>
        <dbReference type="Proteomes" id="UP000018817"/>
    </source>
</evidence>
<sequence length="54" mass="6147">MEDNWSTQAIGVLPAGTFGEFMPRDGFREISRFLHFTDNTSHVATTDRAWKTLS</sequence>
<organism evidence="1 2">
    <name type="scientific">Phytophthora nicotianae (strain INRA-310)</name>
    <name type="common">Phytophthora parasitica</name>
    <dbReference type="NCBI Taxonomy" id="761204"/>
    <lineage>
        <taxon>Eukaryota</taxon>
        <taxon>Sar</taxon>
        <taxon>Stramenopiles</taxon>
        <taxon>Oomycota</taxon>
        <taxon>Peronosporomycetes</taxon>
        <taxon>Peronosporales</taxon>
        <taxon>Peronosporaceae</taxon>
        <taxon>Phytophthora</taxon>
    </lineage>
</organism>
<dbReference type="EMBL" id="KI669596">
    <property type="protein sequence ID" value="ETN06416.1"/>
    <property type="molecule type" value="Genomic_DNA"/>
</dbReference>
<accession>W2Q0L2</accession>
<reference evidence="1 2" key="2">
    <citation type="submission" date="2013-11" db="EMBL/GenBank/DDBJ databases">
        <title>The Genome Sequence of Phytophthora parasitica INRA-310.</title>
        <authorList>
            <consortium name="The Broad Institute Genomics Platform"/>
            <person name="Russ C."/>
            <person name="Tyler B."/>
            <person name="Panabieres F."/>
            <person name="Shan W."/>
            <person name="Tripathy S."/>
            <person name="Grunwald N."/>
            <person name="Machado M."/>
            <person name="Johnson C.S."/>
            <person name="Arredondo F."/>
            <person name="Hong C."/>
            <person name="Coffey M."/>
            <person name="Young S.K."/>
            <person name="Zeng Q."/>
            <person name="Gargeya S."/>
            <person name="Fitzgerald M."/>
            <person name="Abouelleil A."/>
            <person name="Alvarado L."/>
            <person name="Chapman S.B."/>
            <person name="Gainer-Dewar J."/>
            <person name="Goldberg J."/>
            <person name="Griggs A."/>
            <person name="Gujja S."/>
            <person name="Hansen M."/>
            <person name="Howarth C."/>
            <person name="Imamovic A."/>
            <person name="Ireland A."/>
            <person name="Larimer J."/>
            <person name="McCowan C."/>
            <person name="Murphy C."/>
            <person name="Pearson M."/>
            <person name="Poon T.W."/>
            <person name="Priest M."/>
            <person name="Roberts A."/>
            <person name="Saif S."/>
            <person name="Shea T."/>
            <person name="Sykes S."/>
            <person name="Wortman J."/>
            <person name="Nusbaum C."/>
            <person name="Birren B."/>
        </authorList>
    </citation>
    <scope>NUCLEOTIDE SEQUENCE [LARGE SCALE GENOMIC DNA]</scope>
    <source>
        <strain evidence="1 2">INRA-310</strain>
    </source>
</reference>
<evidence type="ECO:0008006" key="3">
    <source>
        <dbReference type="Google" id="ProtNLM"/>
    </source>
</evidence>
<proteinExistence type="predicted"/>